<feature type="active site" description="Proton acceptor" evidence="4">
    <location>
        <position position="74"/>
    </location>
</feature>
<comment type="subcellular location">
    <subcellularLocation>
        <location evidence="4">Cytoplasm</location>
    </subcellularLocation>
</comment>
<dbReference type="Pfam" id="PF02545">
    <property type="entry name" value="Maf"/>
    <property type="match status" value="1"/>
</dbReference>
<dbReference type="RefSeq" id="WP_058375952.1">
    <property type="nucleotide sequence ID" value="NZ_CP013480.3"/>
</dbReference>
<gene>
    <name evidence="5" type="ORF">AT302_03720</name>
</gene>
<comment type="catalytic activity">
    <reaction evidence="4">
        <text>N(7)-methyl-GTP + H2O = N(7)-methyl-GMP + diphosphate + H(+)</text>
        <dbReference type="Rhea" id="RHEA:58744"/>
        <dbReference type="ChEBI" id="CHEBI:15377"/>
        <dbReference type="ChEBI" id="CHEBI:15378"/>
        <dbReference type="ChEBI" id="CHEBI:33019"/>
        <dbReference type="ChEBI" id="CHEBI:58285"/>
        <dbReference type="ChEBI" id="CHEBI:87133"/>
    </reaction>
</comment>
<reference evidence="6" key="1">
    <citation type="submission" date="2015-12" db="EMBL/GenBank/DDBJ databases">
        <title>Complete genome sequence of Pandoraea norimbergensis DSM 11628.</title>
        <authorList>
            <person name="Ee R."/>
            <person name="Lim Y.-L."/>
            <person name="Yong D."/>
            <person name="Yin W.-F."/>
            <person name="Chan K.-G."/>
        </authorList>
    </citation>
    <scope>NUCLEOTIDE SEQUENCE [LARGE SCALE GENOMIC DNA]</scope>
    <source>
        <strain evidence="6">DSM 11628</strain>
    </source>
</reference>
<dbReference type="EMBL" id="CP013480">
    <property type="protein sequence ID" value="ALS59010.1"/>
    <property type="molecule type" value="Genomic_DNA"/>
</dbReference>
<dbReference type="PIRSF" id="PIRSF006305">
    <property type="entry name" value="Maf"/>
    <property type="match status" value="1"/>
</dbReference>
<dbReference type="Proteomes" id="UP000060277">
    <property type="component" value="Chromosome"/>
</dbReference>
<proteinExistence type="inferred from homology"/>
<dbReference type="InterPro" id="IPR003697">
    <property type="entry name" value="Maf-like"/>
</dbReference>
<evidence type="ECO:0000313" key="6">
    <source>
        <dbReference type="Proteomes" id="UP000060277"/>
    </source>
</evidence>
<evidence type="ECO:0000256" key="3">
    <source>
        <dbReference type="ARBA" id="ARBA00023080"/>
    </source>
</evidence>
<keyword evidence="4" id="KW-0963">Cytoplasm</keyword>
<keyword evidence="2 4" id="KW-0378">Hydrolase</keyword>
<dbReference type="HAMAP" id="MF_00528">
    <property type="entry name" value="Maf"/>
    <property type="match status" value="1"/>
</dbReference>
<dbReference type="InterPro" id="IPR029001">
    <property type="entry name" value="ITPase-like_fam"/>
</dbReference>
<protein>
    <recommendedName>
        <fullName evidence="4">7-methyl-GTP pyrophosphatase</fullName>
        <shortName evidence="4">m(7)GTP pyrophosphatase</shortName>
        <ecNumber evidence="4">3.6.1.-</ecNumber>
    </recommendedName>
</protein>
<comment type="cofactor">
    <cofactor evidence="1 4">
        <name>a divalent metal cation</name>
        <dbReference type="ChEBI" id="CHEBI:60240"/>
    </cofactor>
</comment>
<comment type="function">
    <text evidence="4">Nucleoside triphosphate pyrophosphatase that hydrolyzes 7-methyl-GTP (m(7)GTP). May have a dual role in cell division arrest and in preventing the incorporation of modified nucleotides into cellular nucleic acids.</text>
</comment>
<accession>A0ABN4JDF1</accession>
<evidence type="ECO:0000256" key="4">
    <source>
        <dbReference type="HAMAP-Rule" id="MF_00528"/>
    </source>
</evidence>
<organism evidence="5 6">
    <name type="scientific">Pandoraea norimbergensis</name>
    <dbReference type="NCBI Taxonomy" id="93219"/>
    <lineage>
        <taxon>Bacteria</taxon>
        <taxon>Pseudomonadati</taxon>
        <taxon>Pseudomonadota</taxon>
        <taxon>Betaproteobacteria</taxon>
        <taxon>Burkholderiales</taxon>
        <taxon>Burkholderiaceae</taxon>
        <taxon>Pandoraea</taxon>
    </lineage>
</organism>
<dbReference type="SUPFAM" id="SSF52972">
    <property type="entry name" value="ITPase-like"/>
    <property type="match status" value="1"/>
</dbReference>
<keyword evidence="6" id="KW-1185">Reference proteome</keyword>
<dbReference type="NCBIfam" id="TIGR00172">
    <property type="entry name" value="maf"/>
    <property type="match status" value="1"/>
</dbReference>
<dbReference type="PANTHER" id="PTHR43213:SF5">
    <property type="entry name" value="BIFUNCTIONAL DTTP_UTP PYROPHOSPHATASE_METHYLTRANSFERASE PROTEIN-RELATED"/>
    <property type="match status" value="1"/>
</dbReference>
<comment type="similarity">
    <text evidence="4">Belongs to the Maf family. YceF subfamily.</text>
</comment>
<feature type="site" description="Important for substrate specificity" evidence="4">
    <location>
        <position position="159"/>
    </location>
</feature>
<dbReference type="EC" id="3.6.1.-" evidence="4"/>
<feature type="site" description="Important for substrate specificity" evidence="4">
    <location>
        <position position="17"/>
    </location>
</feature>
<evidence type="ECO:0000313" key="5">
    <source>
        <dbReference type="EMBL" id="ALS59010.1"/>
    </source>
</evidence>
<keyword evidence="3 4" id="KW-0546">Nucleotide metabolism</keyword>
<evidence type="ECO:0000256" key="2">
    <source>
        <dbReference type="ARBA" id="ARBA00022801"/>
    </source>
</evidence>
<dbReference type="CDD" id="cd00555">
    <property type="entry name" value="Maf"/>
    <property type="match status" value="1"/>
</dbReference>
<dbReference type="PANTHER" id="PTHR43213">
    <property type="entry name" value="BIFUNCTIONAL DTTP/UTP PYROPHOSPHATASE/METHYLTRANSFERASE PROTEIN-RELATED"/>
    <property type="match status" value="1"/>
</dbReference>
<evidence type="ECO:0000256" key="1">
    <source>
        <dbReference type="ARBA" id="ARBA00001968"/>
    </source>
</evidence>
<name>A0ABN4JDF1_9BURK</name>
<comment type="caution">
    <text evidence="4">Lacks conserved residue(s) required for the propagation of feature annotation.</text>
</comment>
<sequence>MTAQPLPPLILASGSRYRRELLERLRLPFTVVVPNIDETPASDETPHDTSLRLSREKAQAVAALHPDALIIGSDQVATFEGRQIGKPGNFENAMAQLRDMRGKVVEFHSALCLHDARNGRSQATDVVTRVKFRDLPDDVLAAYLHAETPYDCAGSAKSEGLGIMLLETIENDDPTALIGLPMIALTTMLMQAGVSIVPQTVSQTAQQQGASGAKA</sequence>
<feature type="site" description="Important for substrate specificity" evidence="4">
    <location>
        <position position="75"/>
    </location>
</feature>
<dbReference type="Gene3D" id="3.90.950.10">
    <property type="match status" value="1"/>
</dbReference>